<dbReference type="Proteomes" id="UP000729733">
    <property type="component" value="Unassembled WGS sequence"/>
</dbReference>
<sequence>MTNSHNHNHNKNNLVTFLRHNQPITPQPSPDLEQQIIDSLEPRHNRKRYRTVTWSIPSAIATGFLFTTVSFGVRTPRIAIEPKDLENFLVNNWQDTLNARNNNVMSDSEAYWLLPTVSESKQALSVSAQ</sequence>
<feature type="transmembrane region" description="Helical" evidence="1">
    <location>
        <begin position="52"/>
        <end position="73"/>
    </location>
</feature>
<keyword evidence="1" id="KW-0812">Transmembrane</keyword>
<dbReference type="AlphaFoldDB" id="A0A964BRT6"/>
<keyword evidence="1" id="KW-1133">Transmembrane helix</keyword>
<evidence type="ECO:0000313" key="3">
    <source>
        <dbReference type="Proteomes" id="UP000729733"/>
    </source>
</evidence>
<proteinExistence type="predicted"/>
<evidence type="ECO:0000313" key="2">
    <source>
        <dbReference type="EMBL" id="MCC0177031.1"/>
    </source>
</evidence>
<protein>
    <submittedName>
        <fullName evidence="2">Uncharacterized protein</fullName>
    </submittedName>
</protein>
<evidence type="ECO:0000256" key="1">
    <source>
        <dbReference type="SAM" id="Phobius"/>
    </source>
</evidence>
<keyword evidence="1" id="KW-0472">Membrane</keyword>
<dbReference type="RefSeq" id="WP_229640069.1">
    <property type="nucleotide sequence ID" value="NZ_JADWDC010000015.1"/>
</dbReference>
<keyword evidence="3" id="KW-1185">Reference proteome</keyword>
<accession>A0A964BRT6</accession>
<dbReference type="EMBL" id="JADWDC010000015">
    <property type="protein sequence ID" value="MCC0177031.1"/>
    <property type="molecule type" value="Genomic_DNA"/>
</dbReference>
<name>A0A964BRT6_9CYAN</name>
<reference evidence="2" key="1">
    <citation type="journal article" date="2021" name="Antonie Van Leeuwenhoek">
        <title>Draft genome and description of Waterburya agarophytonicola gen. nov. sp. nov. (Pleurocapsales, Cyanobacteria): a seaweed symbiont.</title>
        <authorList>
            <person name="Bonthond G."/>
            <person name="Shalygin S."/>
            <person name="Bayer T."/>
            <person name="Weinberger F."/>
        </authorList>
    </citation>
    <scope>NUCLEOTIDE SEQUENCE</scope>
    <source>
        <strain evidence="2">KI4</strain>
    </source>
</reference>
<comment type="caution">
    <text evidence="2">The sequence shown here is derived from an EMBL/GenBank/DDBJ whole genome shotgun (WGS) entry which is preliminary data.</text>
</comment>
<gene>
    <name evidence="2" type="ORF">I4641_08580</name>
</gene>
<organism evidence="2 3">
    <name type="scientific">Waterburya agarophytonicola KI4</name>
    <dbReference type="NCBI Taxonomy" id="2874699"/>
    <lineage>
        <taxon>Bacteria</taxon>
        <taxon>Bacillati</taxon>
        <taxon>Cyanobacteriota</taxon>
        <taxon>Cyanophyceae</taxon>
        <taxon>Pleurocapsales</taxon>
        <taxon>Hyellaceae</taxon>
        <taxon>Waterburya</taxon>
        <taxon>Waterburya agarophytonicola</taxon>
    </lineage>
</organism>